<reference evidence="2 3" key="2">
    <citation type="submission" date="2024-10" db="EMBL/GenBank/DDBJ databases">
        <authorList>
            <person name="Ryan C."/>
        </authorList>
    </citation>
    <scope>NUCLEOTIDE SEQUENCE [LARGE SCALE GENOMIC DNA]</scope>
</reference>
<dbReference type="PANTHER" id="PTHR31111">
    <property type="entry name" value="BNAA05G37150D PROTEIN-RELATED"/>
    <property type="match status" value="1"/>
</dbReference>
<keyword evidence="3" id="KW-1185">Reference proteome</keyword>
<dbReference type="Gene3D" id="1.20.1280.50">
    <property type="match status" value="1"/>
</dbReference>
<reference evidence="3" key="1">
    <citation type="submission" date="2024-06" db="EMBL/GenBank/DDBJ databases">
        <authorList>
            <person name="Ryan C."/>
        </authorList>
    </citation>
    <scope>NUCLEOTIDE SEQUENCE [LARGE SCALE GENOMIC DNA]</scope>
</reference>
<accession>A0ABC9F3V5</accession>
<dbReference type="EMBL" id="OZ075115">
    <property type="protein sequence ID" value="CAL5069195.1"/>
    <property type="molecule type" value="Genomic_DNA"/>
</dbReference>
<evidence type="ECO:0000313" key="2">
    <source>
        <dbReference type="EMBL" id="CAL5069195.1"/>
    </source>
</evidence>
<protein>
    <recommendedName>
        <fullName evidence="1">F-box domain-containing protein</fullName>
    </recommendedName>
</protein>
<dbReference type="AlphaFoldDB" id="A0ABC9F3V5"/>
<dbReference type="PANTHER" id="PTHR31111:SF133">
    <property type="entry name" value="OS07G0196600 PROTEIN"/>
    <property type="match status" value="1"/>
</dbReference>
<dbReference type="Proteomes" id="UP001497457">
    <property type="component" value="Chromosome 5rd"/>
</dbReference>
<sequence length="406" mass="45573">MATEPAAGTGSLLPDDILFFQILLLLPVKCLVRFQSVCRSWRDTIASTHFVRGHLELSTRTRKSMVLVPRKSQKDPTKTGSRHLSIFSFQPGQSKVAGLIFHKRFYPYGIPMFSIPLHCDGLILIPCLTGAIFICNPATREFVELPPGTCSLVLDHRYAFGFDPSSGTYKVARHFVRSYKDIAQADGEGTVREYSSGHEILTLGTNSKEAWGWKPTVDPPYRIKARTPICLPGFFYWSAMQSMAHGKSISDVILRFRLLDETFTVHPNPPCRAYLSDNDTLSAIGGKLCYVHSPTVWEIGIWLAEDHGPSLAWSLCRRVPLPMPRCLLAFACASTDPDKIFISVDAWYLFVCNVRDGSLEEKIIMPSSVLYDLRNGTKFNTGALPFAHYMVPFVESLLRIRPFSDK</sequence>
<organism evidence="2 3">
    <name type="scientific">Urochloa decumbens</name>
    <dbReference type="NCBI Taxonomy" id="240449"/>
    <lineage>
        <taxon>Eukaryota</taxon>
        <taxon>Viridiplantae</taxon>
        <taxon>Streptophyta</taxon>
        <taxon>Embryophyta</taxon>
        <taxon>Tracheophyta</taxon>
        <taxon>Spermatophyta</taxon>
        <taxon>Magnoliopsida</taxon>
        <taxon>Liliopsida</taxon>
        <taxon>Poales</taxon>
        <taxon>Poaceae</taxon>
        <taxon>PACMAD clade</taxon>
        <taxon>Panicoideae</taxon>
        <taxon>Panicodae</taxon>
        <taxon>Paniceae</taxon>
        <taxon>Melinidinae</taxon>
        <taxon>Urochloa</taxon>
    </lineage>
</organism>
<dbReference type="InterPro" id="IPR013187">
    <property type="entry name" value="F-box-assoc_dom_typ3"/>
</dbReference>
<dbReference type="SMART" id="SM00256">
    <property type="entry name" value="FBOX"/>
    <property type="match status" value="1"/>
</dbReference>
<feature type="domain" description="F-box" evidence="1">
    <location>
        <begin position="13"/>
        <end position="54"/>
    </location>
</feature>
<dbReference type="InterPro" id="IPR001810">
    <property type="entry name" value="F-box_dom"/>
</dbReference>
<proteinExistence type="predicted"/>
<evidence type="ECO:0000259" key="1">
    <source>
        <dbReference type="SMART" id="SM00256"/>
    </source>
</evidence>
<dbReference type="InterPro" id="IPR017451">
    <property type="entry name" value="F-box-assoc_interact_dom"/>
</dbReference>
<name>A0ABC9F3V5_9POAL</name>
<gene>
    <name evidence="2" type="ORF">URODEC1_LOCUS102052</name>
</gene>
<dbReference type="SUPFAM" id="SSF81383">
    <property type="entry name" value="F-box domain"/>
    <property type="match status" value="1"/>
</dbReference>
<dbReference type="InterPro" id="IPR036047">
    <property type="entry name" value="F-box-like_dom_sf"/>
</dbReference>
<evidence type="ECO:0000313" key="3">
    <source>
        <dbReference type="Proteomes" id="UP001497457"/>
    </source>
</evidence>
<dbReference type="NCBIfam" id="TIGR01640">
    <property type="entry name" value="F_box_assoc_1"/>
    <property type="match status" value="1"/>
</dbReference>
<dbReference type="Pfam" id="PF08268">
    <property type="entry name" value="FBA_3"/>
    <property type="match status" value="1"/>
</dbReference>
<dbReference type="Pfam" id="PF00646">
    <property type="entry name" value="F-box"/>
    <property type="match status" value="1"/>
</dbReference>